<dbReference type="Gene3D" id="3.40.50.1240">
    <property type="entry name" value="Phosphoglycerate mutase-like"/>
    <property type="match status" value="1"/>
</dbReference>
<dbReference type="Pfam" id="PF00300">
    <property type="entry name" value="His_Phos_1"/>
    <property type="match status" value="1"/>
</dbReference>
<evidence type="ECO:0000313" key="2">
    <source>
        <dbReference type="Proteomes" id="UP000293360"/>
    </source>
</evidence>
<evidence type="ECO:0000313" key="1">
    <source>
        <dbReference type="EMBL" id="RYP03899.1"/>
    </source>
</evidence>
<name>A0A4V1XAT8_9PEZI</name>
<dbReference type="AlphaFoldDB" id="A0A4V1XAT8"/>
<dbReference type="SUPFAM" id="SSF53254">
    <property type="entry name" value="Phosphoglycerate mutase-like"/>
    <property type="match status" value="1"/>
</dbReference>
<accession>A0A4V1XAT8</accession>
<keyword evidence="2" id="KW-1185">Reference proteome</keyword>
<gene>
    <name evidence="1" type="ORF">DL764_004815</name>
</gene>
<dbReference type="OrthoDB" id="496981at2759"/>
<organism evidence="1 2">
    <name type="scientific">Monosporascus ibericus</name>
    <dbReference type="NCBI Taxonomy" id="155417"/>
    <lineage>
        <taxon>Eukaryota</taxon>
        <taxon>Fungi</taxon>
        <taxon>Dikarya</taxon>
        <taxon>Ascomycota</taxon>
        <taxon>Pezizomycotina</taxon>
        <taxon>Sordariomycetes</taxon>
        <taxon>Xylariomycetidae</taxon>
        <taxon>Xylariales</taxon>
        <taxon>Xylariales incertae sedis</taxon>
        <taxon>Monosporascus</taxon>
    </lineage>
</organism>
<dbReference type="EMBL" id="QJNU01000237">
    <property type="protein sequence ID" value="RYP03899.1"/>
    <property type="molecule type" value="Genomic_DNA"/>
</dbReference>
<dbReference type="InterPro" id="IPR013078">
    <property type="entry name" value="His_Pase_superF_clade-1"/>
</dbReference>
<reference evidence="1 2" key="1">
    <citation type="submission" date="2018-06" db="EMBL/GenBank/DDBJ databases">
        <title>Complete Genomes of Monosporascus.</title>
        <authorList>
            <person name="Robinson A.J."/>
            <person name="Natvig D.O."/>
        </authorList>
    </citation>
    <scope>NUCLEOTIDE SEQUENCE [LARGE SCALE GENOMIC DNA]</scope>
    <source>
        <strain evidence="1 2">CBS 110550</strain>
    </source>
</reference>
<comment type="caution">
    <text evidence="1">The sequence shown here is derived from an EMBL/GenBank/DDBJ whole genome shotgun (WGS) entry which is preliminary data.</text>
</comment>
<protein>
    <submittedName>
        <fullName evidence="1">Uncharacterized protein</fullName>
    </submittedName>
</protein>
<sequence length="120" mass="13938">MASFYVFRHAEGKHNKFAEFRKRRDLDLTELGRRQRRGSALEFPYMDKVTHLVSSPMHRAIHSTLLPFAPLRIRPSELLREFGNKVDLGRGSEAMEQARPEQTVRYGLEKIEARTAAARE</sequence>
<dbReference type="InterPro" id="IPR029033">
    <property type="entry name" value="His_PPase_superfam"/>
</dbReference>
<proteinExistence type="predicted"/>
<dbReference type="Proteomes" id="UP000293360">
    <property type="component" value="Unassembled WGS sequence"/>
</dbReference>
<dbReference type="CDD" id="cd07067">
    <property type="entry name" value="HP_PGM_like"/>
    <property type="match status" value="1"/>
</dbReference>